<reference evidence="1 2" key="1">
    <citation type="submission" date="2018-05" db="EMBL/GenBank/DDBJ databases">
        <title>Micromonosporas from Atacama Desert.</title>
        <authorList>
            <person name="Carro L."/>
            <person name="Golinska P."/>
            <person name="Klenk H.-P."/>
            <person name="Goodfellow M."/>
        </authorList>
    </citation>
    <scope>NUCLEOTIDE SEQUENCE [LARGE SCALE GENOMIC DNA]</scope>
    <source>
        <strain evidence="1 2">4G51</strain>
    </source>
</reference>
<comment type="caution">
    <text evidence="1">The sequence shown here is derived from an EMBL/GenBank/DDBJ whole genome shotgun (WGS) entry which is preliminary data.</text>
</comment>
<evidence type="ECO:0000313" key="1">
    <source>
        <dbReference type="EMBL" id="PWR08009.1"/>
    </source>
</evidence>
<gene>
    <name evidence="1" type="ORF">DKT69_33590</name>
</gene>
<organism evidence="1 2">
    <name type="scientific">Micromonospora sicca</name>
    <dbReference type="NCBI Taxonomy" id="2202420"/>
    <lineage>
        <taxon>Bacteria</taxon>
        <taxon>Bacillati</taxon>
        <taxon>Actinomycetota</taxon>
        <taxon>Actinomycetes</taxon>
        <taxon>Micromonosporales</taxon>
        <taxon>Micromonosporaceae</taxon>
        <taxon>Micromonospora</taxon>
    </lineage>
</organism>
<protein>
    <submittedName>
        <fullName evidence="1">Uncharacterized protein</fullName>
    </submittedName>
</protein>
<accession>A0A317CZW5</accession>
<dbReference type="Proteomes" id="UP000246050">
    <property type="component" value="Unassembled WGS sequence"/>
</dbReference>
<dbReference type="AlphaFoldDB" id="A0A317CZW5"/>
<dbReference type="EMBL" id="QGKS01000450">
    <property type="protein sequence ID" value="PWR08009.1"/>
    <property type="molecule type" value="Genomic_DNA"/>
</dbReference>
<evidence type="ECO:0000313" key="2">
    <source>
        <dbReference type="Proteomes" id="UP000246050"/>
    </source>
</evidence>
<proteinExistence type="predicted"/>
<name>A0A317CZW5_9ACTN</name>
<sequence length="85" mass="9376">MVDLDVHPRIAIAILRHASFSITMEIYSQVSSKATRQALREIGREPGSMNHCCTSLPYKIRKGHPENPGWPLTCVGTAGFEPTTP</sequence>